<feature type="domain" description="Beta-lactamase-related" evidence="1">
    <location>
        <begin position="70"/>
        <end position="315"/>
    </location>
</feature>
<dbReference type="SUPFAM" id="SSF56601">
    <property type="entry name" value="beta-lactamase/transpeptidase-like"/>
    <property type="match status" value="1"/>
</dbReference>
<dbReference type="InterPro" id="IPR001466">
    <property type="entry name" value="Beta-lactam-related"/>
</dbReference>
<dbReference type="PANTHER" id="PTHR43283">
    <property type="entry name" value="BETA-LACTAMASE-RELATED"/>
    <property type="match status" value="1"/>
</dbReference>
<comment type="caution">
    <text evidence="2">The sequence shown here is derived from an EMBL/GenBank/DDBJ whole genome shotgun (WGS) entry which is preliminary data.</text>
</comment>
<proteinExistence type="predicted"/>
<dbReference type="InterPro" id="IPR012338">
    <property type="entry name" value="Beta-lactam/transpept-like"/>
</dbReference>
<dbReference type="EMBL" id="JBAWTH010000107">
    <property type="protein sequence ID" value="KAL2276838.1"/>
    <property type="molecule type" value="Genomic_DNA"/>
</dbReference>
<reference evidence="2 3" key="1">
    <citation type="submission" date="2024-03" db="EMBL/GenBank/DDBJ databases">
        <title>A high-quality draft genome sequence of Diaporthe vaccinii, a causative agent of upright dieback and viscid rot disease in cranberry plants.</title>
        <authorList>
            <person name="Sarrasin M."/>
            <person name="Lang B.F."/>
            <person name="Burger G."/>
        </authorList>
    </citation>
    <scope>NUCLEOTIDE SEQUENCE [LARGE SCALE GENOMIC DNA]</scope>
    <source>
        <strain evidence="2 3">IS7</strain>
    </source>
</reference>
<protein>
    <recommendedName>
        <fullName evidence="1">Beta-lactamase-related domain-containing protein</fullName>
    </recommendedName>
</protein>
<evidence type="ECO:0000313" key="2">
    <source>
        <dbReference type="EMBL" id="KAL2276838.1"/>
    </source>
</evidence>
<evidence type="ECO:0000313" key="3">
    <source>
        <dbReference type="Proteomes" id="UP001600888"/>
    </source>
</evidence>
<dbReference type="InterPro" id="IPR050789">
    <property type="entry name" value="Diverse_Enzym_Activities"/>
</dbReference>
<keyword evidence="3" id="KW-1185">Reference proteome</keyword>
<dbReference type="Gene3D" id="3.40.710.10">
    <property type="entry name" value="DD-peptidase/beta-lactamase superfamily"/>
    <property type="match status" value="1"/>
</dbReference>
<dbReference type="Pfam" id="PF00144">
    <property type="entry name" value="Beta-lactamase"/>
    <property type="match status" value="1"/>
</dbReference>
<gene>
    <name evidence="2" type="ORF">FJTKL_00407</name>
</gene>
<sequence>MIDQGQFYKQLTRTLTPLAIRERVEKGKGSPDGDISTWYNTPGATVAAARSTTTHGSDPAAQAPPDIRHAGWGARRLPGGPCPDENTLFQACSVSKAFQSLAILHFYSEGIIKSLDEPVKTNLDKAAYDIILQNSVRRGVPEDVSAQLLDRVTITQLLSHTAGTTASGFMGYSPQSDHIKTSAEVLQGGLGSANSPPVCVHGISGVQREYSGGGSTVLQAMLENMARDQGFASYALLMKEKVLDPLGMTRSFYCDAVPLQQSEENYATAYQNGTYPLENGQNFHVYPEQGAAGLWTTSLDLVKGLLGVAHSALGTASAVKLHGNTWIKPDVIQEIFRKRPELAHQGDAYYCGFGVEFLDGDDGFPEEERLVRISHSGGNEGYRCWHAASFPLPSTVEARGEIVIHAMACMTNSNYGGEFCGPMISAISEMLDSPLGGGPPDGPFSSNAPFAALDPTPSAPRAGWAAYEGEWKIKDRTQTLEITTGPGPSAAVEFSHLKGVVLPLVGCAARKRAEMLRLRVSSLNATLDFAKKGGEVSLSLCTGGAKLECSR</sequence>
<evidence type="ECO:0000259" key="1">
    <source>
        <dbReference type="Pfam" id="PF00144"/>
    </source>
</evidence>
<dbReference type="Proteomes" id="UP001600888">
    <property type="component" value="Unassembled WGS sequence"/>
</dbReference>
<name>A0ABR4E337_9PEZI</name>
<organism evidence="2 3">
    <name type="scientific">Diaporthe vaccinii</name>
    <dbReference type="NCBI Taxonomy" id="105482"/>
    <lineage>
        <taxon>Eukaryota</taxon>
        <taxon>Fungi</taxon>
        <taxon>Dikarya</taxon>
        <taxon>Ascomycota</taxon>
        <taxon>Pezizomycotina</taxon>
        <taxon>Sordariomycetes</taxon>
        <taxon>Sordariomycetidae</taxon>
        <taxon>Diaporthales</taxon>
        <taxon>Diaporthaceae</taxon>
        <taxon>Diaporthe</taxon>
        <taxon>Diaporthe eres species complex</taxon>
    </lineage>
</organism>
<accession>A0ABR4E337</accession>